<evidence type="ECO:0000259" key="1">
    <source>
        <dbReference type="Pfam" id="PF13847"/>
    </source>
</evidence>
<accession>A0A1U7IIB9</accession>
<dbReference type="SUPFAM" id="SSF53335">
    <property type="entry name" value="S-adenosyl-L-methionine-dependent methyltransferases"/>
    <property type="match status" value="1"/>
</dbReference>
<proteinExistence type="predicted"/>
<dbReference type="InterPro" id="IPR050447">
    <property type="entry name" value="Erg6_SMT_methyltransf"/>
</dbReference>
<organism evidence="2 3">
    <name type="scientific">[Phormidium ambiguum] IAM M-71</name>
    <dbReference type="NCBI Taxonomy" id="454136"/>
    <lineage>
        <taxon>Bacteria</taxon>
        <taxon>Bacillati</taxon>
        <taxon>Cyanobacteriota</taxon>
        <taxon>Cyanophyceae</taxon>
        <taxon>Oscillatoriophycideae</taxon>
        <taxon>Aerosakkonematales</taxon>
        <taxon>Aerosakkonemataceae</taxon>
        <taxon>Floridanema</taxon>
    </lineage>
</organism>
<reference evidence="2 3" key="1">
    <citation type="submission" date="2016-11" db="EMBL/GenBank/DDBJ databases">
        <title>Draft Genome Sequences of Nine Cyanobacterial Strains from Diverse Habitats.</title>
        <authorList>
            <person name="Zhu T."/>
            <person name="Hou S."/>
            <person name="Lu X."/>
            <person name="Hess W.R."/>
        </authorList>
    </citation>
    <scope>NUCLEOTIDE SEQUENCE [LARGE SCALE GENOMIC DNA]</scope>
    <source>
        <strain evidence="2 3">IAM M-71</strain>
    </source>
</reference>
<dbReference type="PANTHER" id="PTHR44068:SF11">
    <property type="entry name" value="GERANYL DIPHOSPHATE 2-C-METHYLTRANSFERASE"/>
    <property type="match status" value="1"/>
</dbReference>
<gene>
    <name evidence="2" type="ORF">NIES2119_15920</name>
</gene>
<comment type="caution">
    <text evidence="2">The sequence shown here is derived from an EMBL/GenBank/DDBJ whole genome shotgun (WGS) entry which is preliminary data.</text>
</comment>
<dbReference type="STRING" id="454136.NIES2119_15920"/>
<dbReference type="Proteomes" id="UP000185860">
    <property type="component" value="Unassembled WGS sequence"/>
</dbReference>
<dbReference type="Pfam" id="PF13847">
    <property type="entry name" value="Methyltransf_31"/>
    <property type="match status" value="1"/>
</dbReference>
<feature type="domain" description="Methyltransferase" evidence="1">
    <location>
        <begin position="104"/>
        <end position="245"/>
    </location>
</feature>
<sequence length="325" mass="37360">MNILKIADSSYLNYLKNLQNMSPDRVSEYLETIKKFFNFNTIIEESVDENTTVKYYEQSEYGYRVYHSGQGYIHMAINYDGVFNSDGYYEQARIVNRQIQEIQAVKVLELGCGKGVNSIFLANQNPNVNFRGIDLTPLHISYAQKKSKDLKNVHFSLGNFQNLNFISEQSFNLIFEVESICHATNMKLMLDEAYRVLKPGGRLIVIDGFRENHFSQHSSELQTAAVLVEKCMGVAKNFLEIDEWLEIAKASKFKILSVENLSDAVMPTMLKLQNLAQRYFKKSLRARFLKLVMPPYLVRNSVAGLLMPETIAAKVHGYYVIILER</sequence>
<evidence type="ECO:0000313" key="2">
    <source>
        <dbReference type="EMBL" id="OKH36903.1"/>
    </source>
</evidence>
<dbReference type="EMBL" id="MRCE01000014">
    <property type="protein sequence ID" value="OKH36903.1"/>
    <property type="molecule type" value="Genomic_DNA"/>
</dbReference>
<dbReference type="CDD" id="cd02440">
    <property type="entry name" value="AdoMet_MTases"/>
    <property type="match status" value="1"/>
</dbReference>
<evidence type="ECO:0000313" key="3">
    <source>
        <dbReference type="Proteomes" id="UP000185860"/>
    </source>
</evidence>
<protein>
    <recommendedName>
        <fullName evidence="1">Methyltransferase domain-containing protein</fullName>
    </recommendedName>
</protein>
<name>A0A1U7IIB9_9CYAN</name>
<dbReference type="InterPro" id="IPR029063">
    <property type="entry name" value="SAM-dependent_MTases_sf"/>
</dbReference>
<dbReference type="Gene3D" id="3.40.50.150">
    <property type="entry name" value="Vaccinia Virus protein VP39"/>
    <property type="match status" value="1"/>
</dbReference>
<dbReference type="InterPro" id="IPR025714">
    <property type="entry name" value="Methyltranfer_dom"/>
</dbReference>
<dbReference type="AlphaFoldDB" id="A0A1U7IIB9"/>
<dbReference type="PANTHER" id="PTHR44068">
    <property type="entry name" value="ZGC:194242"/>
    <property type="match status" value="1"/>
</dbReference>